<evidence type="ECO:0000313" key="2">
    <source>
        <dbReference type="Proteomes" id="UP000435304"/>
    </source>
</evidence>
<dbReference type="RefSeq" id="WP_331714513.1">
    <property type="nucleotide sequence ID" value="NZ_WPCU01000005.1"/>
</dbReference>
<dbReference type="Pfam" id="PF13671">
    <property type="entry name" value="AAA_33"/>
    <property type="match status" value="1"/>
</dbReference>
<dbReference type="Proteomes" id="UP000435304">
    <property type="component" value="Unassembled WGS sequence"/>
</dbReference>
<accession>A0A6A9USJ2</accession>
<comment type="caution">
    <text evidence="1">The sequence shown here is derived from an EMBL/GenBank/DDBJ whole genome shotgun (WGS) entry which is preliminary data.</text>
</comment>
<dbReference type="EMBL" id="WPCU01000005">
    <property type="protein sequence ID" value="MVA75896.1"/>
    <property type="molecule type" value="Genomic_DNA"/>
</dbReference>
<proteinExistence type="predicted"/>
<dbReference type="InterPro" id="IPR027417">
    <property type="entry name" value="P-loop_NTPase"/>
</dbReference>
<dbReference type="Gene3D" id="3.40.50.300">
    <property type="entry name" value="P-loop containing nucleotide triphosphate hydrolases"/>
    <property type="match status" value="1"/>
</dbReference>
<sequence>MGPAATRPPTEHGTGTGACLFLVVGLPGAGKTTLARRLAEEHRALRLTPDAWMIPLFGDPEAGGKRDVLEGRLIALALEVLRLGTDVVLDFGLWGRDERSALRALAAGQGSGCEVVYLPVSREVHLERIRRRQEQTPQLTFEITEADVDRWRAQLQPPDEAELAGLAVPAPPAGWASWADWAATRWPSCER</sequence>
<keyword evidence="2" id="KW-1185">Reference proteome</keyword>
<evidence type="ECO:0000313" key="1">
    <source>
        <dbReference type="EMBL" id="MVA75896.1"/>
    </source>
</evidence>
<protein>
    <submittedName>
        <fullName evidence="1">AAA family ATPase</fullName>
    </submittedName>
</protein>
<name>A0A6A9USJ2_9ACTN</name>
<organism evidence="1 2">
    <name type="scientific">Auraticoccus cholistanensis</name>
    <dbReference type="NCBI Taxonomy" id="2656650"/>
    <lineage>
        <taxon>Bacteria</taxon>
        <taxon>Bacillati</taxon>
        <taxon>Actinomycetota</taxon>
        <taxon>Actinomycetes</taxon>
        <taxon>Propionibacteriales</taxon>
        <taxon>Propionibacteriaceae</taxon>
        <taxon>Auraticoccus</taxon>
    </lineage>
</organism>
<gene>
    <name evidence="1" type="ORF">GC722_07655</name>
</gene>
<dbReference type="AlphaFoldDB" id="A0A6A9USJ2"/>
<dbReference type="SUPFAM" id="SSF52540">
    <property type="entry name" value="P-loop containing nucleoside triphosphate hydrolases"/>
    <property type="match status" value="1"/>
</dbReference>
<reference evidence="1 2" key="1">
    <citation type="submission" date="2019-12" db="EMBL/GenBank/DDBJ databases">
        <title>Auraticoccus cholistani sp. nov., an actinomycete isolated from soil of Cholistan desert.</title>
        <authorList>
            <person name="Cheema M.T."/>
        </authorList>
    </citation>
    <scope>NUCLEOTIDE SEQUENCE [LARGE SCALE GENOMIC DNA]</scope>
    <source>
        <strain evidence="1 2">F435</strain>
    </source>
</reference>